<evidence type="ECO:0000313" key="2">
    <source>
        <dbReference type="Proteomes" id="UP000448038"/>
    </source>
</evidence>
<dbReference type="RefSeq" id="WP_155656737.1">
    <property type="nucleotide sequence ID" value="NZ_WOBN01000053.1"/>
</dbReference>
<proteinExistence type="predicted"/>
<evidence type="ECO:0000313" key="1">
    <source>
        <dbReference type="EMBL" id="MUK51416.1"/>
    </source>
</evidence>
<gene>
    <name evidence="1" type="ORF">GNP88_20185</name>
</gene>
<accession>A0A844P8N7</accession>
<protein>
    <submittedName>
        <fullName evidence="1">Uncharacterized protein</fullName>
    </submittedName>
</protein>
<sequence length="87" mass="10482">MDVPKEKQRAMMQRDKTFAWMTEDNQVVVFLPEQPIQTYKYDYENDHLIKNKMDDAVIKRANANALWGSLVYREGYYKQLQNYQLSQ</sequence>
<dbReference type="EMBL" id="WOBN01000053">
    <property type="protein sequence ID" value="MUK51416.1"/>
    <property type="molecule type" value="Genomic_DNA"/>
</dbReference>
<dbReference type="Proteomes" id="UP000448038">
    <property type="component" value="Unassembled WGS sequence"/>
</dbReference>
<reference evidence="1 2" key="1">
    <citation type="submission" date="2019-11" db="EMBL/GenBank/DDBJ databases">
        <title>Using colonization assays and comparative genomics to discover symbiosis behaviors and factors in Vibrio fischeri.</title>
        <authorList>
            <person name="Bongrand C."/>
            <person name="Moriano-Gutierrez S."/>
            <person name="Arevalo P."/>
            <person name="Mcfall-Ngai M."/>
            <person name="Visick K."/>
            <person name="Polz M.F."/>
            <person name="Ruby E.G."/>
        </authorList>
    </citation>
    <scope>NUCLEOTIDE SEQUENCE [LARGE SCALE GENOMIC DNA]</scope>
    <source>
        <strain evidence="2">emors.4.1</strain>
    </source>
</reference>
<organism evidence="1 2">
    <name type="scientific">Aliivibrio fischeri</name>
    <name type="common">Vibrio fischeri</name>
    <dbReference type="NCBI Taxonomy" id="668"/>
    <lineage>
        <taxon>Bacteria</taxon>
        <taxon>Pseudomonadati</taxon>
        <taxon>Pseudomonadota</taxon>
        <taxon>Gammaproteobacteria</taxon>
        <taxon>Vibrionales</taxon>
        <taxon>Vibrionaceae</taxon>
        <taxon>Aliivibrio</taxon>
    </lineage>
</organism>
<dbReference type="Gene3D" id="3.30.1120.80">
    <property type="match status" value="1"/>
</dbReference>
<dbReference type="AlphaFoldDB" id="A0A844P8N7"/>
<name>A0A844P8N7_ALIFS</name>
<comment type="caution">
    <text evidence="1">The sequence shown here is derived from an EMBL/GenBank/DDBJ whole genome shotgun (WGS) entry which is preliminary data.</text>
</comment>